<keyword evidence="1" id="KW-0812">Transmembrane</keyword>
<dbReference type="EMBL" id="QNZK01000295">
    <property type="protein sequence ID" value="RTZ83183.1"/>
    <property type="molecule type" value="Genomic_DNA"/>
</dbReference>
<dbReference type="Proteomes" id="UP000287917">
    <property type="component" value="Unassembled WGS sequence"/>
</dbReference>
<reference evidence="2 3" key="1">
    <citation type="submission" date="2018-06" db="EMBL/GenBank/DDBJ databases">
        <title>Combined omics and stable isotope probing to characterize newly discovered Mariana Back-Arc vent microbial communities.</title>
        <authorList>
            <person name="Trembath-Reichert E."/>
            <person name="Huber J.A."/>
        </authorList>
    </citation>
    <scope>NUCLEOTIDE SEQUENCE [LARGE SCALE GENOMIC DNA]</scope>
    <source>
        <strain evidence="2">MAG 58</strain>
    </source>
</reference>
<name>A0A432GJ34_9DELT</name>
<organism evidence="2 3">
    <name type="scientific">SAR324 cluster bacterium</name>
    <dbReference type="NCBI Taxonomy" id="2024889"/>
    <lineage>
        <taxon>Bacteria</taxon>
        <taxon>Deltaproteobacteria</taxon>
        <taxon>SAR324 cluster</taxon>
    </lineage>
</organism>
<accession>A0A432GJ34</accession>
<evidence type="ECO:0000313" key="2">
    <source>
        <dbReference type="EMBL" id="RTZ83183.1"/>
    </source>
</evidence>
<evidence type="ECO:0000256" key="1">
    <source>
        <dbReference type="SAM" id="Phobius"/>
    </source>
</evidence>
<keyword evidence="1" id="KW-1133">Transmembrane helix</keyword>
<keyword evidence="1" id="KW-0472">Membrane</keyword>
<sequence>MKGYHNTRSSRRSVKNVDLCQGRQELNVHAGLIPAVNFLMKHGLVSKIEQAPNHQTGVTGVSDAVYMILLPLVVIVEVACSISLILTDLSDSVLYRTPPILFIDIFSLNRYGF</sequence>
<protein>
    <submittedName>
        <fullName evidence="2">Uncharacterized protein</fullName>
    </submittedName>
</protein>
<comment type="caution">
    <text evidence="2">The sequence shown here is derived from an EMBL/GenBank/DDBJ whole genome shotgun (WGS) entry which is preliminary data.</text>
</comment>
<gene>
    <name evidence="2" type="ORF">DSY96_08495</name>
</gene>
<feature type="transmembrane region" description="Helical" evidence="1">
    <location>
        <begin position="64"/>
        <end position="86"/>
    </location>
</feature>
<dbReference type="AlphaFoldDB" id="A0A432GJ34"/>
<proteinExistence type="predicted"/>
<evidence type="ECO:0000313" key="3">
    <source>
        <dbReference type="Proteomes" id="UP000287917"/>
    </source>
</evidence>